<dbReference type="PANTHER" id="PTHR33784">
    <property type="entry name" value="OS05G0482100 PROTEIN"/>
    <property type="match status" value="1"/>
</dbReference>
<dbReference type="AlphaFoldDB" id="A0A3P5Z9H0"/>
<feature type="domain" description="At2g35280-like TPR" evidence="1">
    <location>
        <begin position="43"/>
        <end position="140"/>
    </location>
</feature>
<evidence type="ECO:0000313" key="3">
    <source>
        <dbReference type="EMBL" id="VDC76512.1"/>
    </source>
</evidence>
<evidence type="ECO:0000313" key="2">
    <source>
        <dbReference type="EMBL" id="CAG7889068.1"/>
    </source>
</evidence>
<accession>A0A3P5Z9H0</accession>
<reference evidence="3" key="1">
    <citation type="submission" date="2018-11" db="EMBL/GenBank/DDBJ databases">
        <authorList>
            <consortium name="Genoscope - CEA"/>
            <person name="William W."/>
        </authorList>
    </citation>
    <scope>NUCLEOTIDE SEQUENCE</scope>
</reference>
<proteinExistence type="predicted"/>
<dbReference type="PANTHER" id="PTHR33784:SF24">
    <property type="entry name" value="GENOME ASSEMBLY, CHROMOSOME: A08"/>
    <property type="match status" value="1"/>
</dbReference>
<evidence type="ECO:0000259" key="1">
    <source>
        <dbReference type="Pfam" id="PF23310"/>
    </source>
</evidence>
<dbReference type="Gramene" id="A01p31440.2_BraZ1">
    <property type="protein sequence ID" value="A01p31440.2_BraZ1.CDS.1"/>
    <property type="gene ID" value="A01g31440.2_BraZ1"/>
</dbReference>
<name>A0A3P5Z9H0_BRACM</name>
<protein>
    <recommendedName>
        <fullName evidence="1">At2g35280-like TPR domain-containing protein</fullName>
    </recommendedName>
</protein>
<organism evidence="3">
    <name type="scientific">Brassica campestris</name>
    <name type="common">Field mustard</name>
    <dbReference type="NCBI Taxonomy" id="3711"/>
    <lineage>
        <taxon>Eukaryota</taxon>
        <taxon>Viridiplantae</taxon>
        <taxon>Streptophyta</taxon>
        <taxon>Embryophyta</taxon>
        <taxon>Tracheophyta</taxon>
        <taxon>Spermatophyta</taxon>
        <taxon>Magnoliopsida</taxon>
        <taxon>eudicotyledons</taxon>
        <taxon>Gunneridae</taxon>
        <taxon>Pentapetalae</taxon>
        <taxon>rosids</taxon>
        <taxon>malvids</taxon>
        <taxon>Brassicales</taxon>
        <taxon>Brassicaceae</taxon>
        <taxon>Brassiceae</taxon>
        <taxon>Brassica</taxon>
    </lineage>
</organism>
<dbReference type="SUPFAM" id="SSF81901">
    <property type="entry name" value="HCP-like"/>
    <property type="match status" value="1"/>
</dbReference>
<dbReference type="InterPro" id="IPR040338">
    <property type="entry name" value="At1g67623-like"/>
</dbReference>
<dbReference type="Pfam" id="PF23310">
    <property type="entry name" value="TPR_27"/>
    <property type="match status" value="1"/>
</dbReference>
<dbReference type="Proteomes" id="UP000694005">
    <property type="component" value="Chromosome A01"/>
</dbReference>
<dbReference type="EMBL" id="LR031571">
    <property type="protein sequence ID" value="VDC76512.1"/>
    <property type="molecule type" value="Genomic_DNA"/>
</dbReference>
<sequence>MGSDNSINNYINISDSSDYEDYSNSDPTSYFRNISLRYFVPQPFEMLTKHAKFKELCLENDNPEAHYIEGILQYFVYHDKHKGIFHIRHSTTLNNKNGMYLYGLLMLALGHYQKGKTYLDKLQWQEKLSTSDHCWESVKNSLSSIPAIIKDRYYLNMVNFRQIDCHSAI</sequence>
<dbReference type="EMBL" id="LS974617">
    <property type="protein sequence ID" value="CAG7889068.1"/>
    <property type="molecule type" value="Genomic_DNA"/>
</dbReference>
<dbReference type="InterPro" id="IPR057136">
    <property type="entry name" value="At2g35280_TPR_dom"/>
</dbReference>
<gene>
    <name evidence="3" type="ORF">BRAA01T03014Z</name>
    <name evidence="2" type="ORF">BRAPAZ1V2_A01P31440.2</name>
</gene>